<reference evidence="8" key="1">
    <citation type="submission" date="2022-11" db="EMBL/GenBank/DDBJ databases">
        <authorList>
            <person name="Kamali M."/>
            <person name="Peak L."/>
            <person name="Go Y.Y."/>
            <person name="Balasuriya U.B.R."/>
            <person name="Carossino M."/>
        </authorList>
    </citation>
    <scope>NUCLEOTIDE SEQUENCE</scope>
    <source>
        <strain evidence="8">4524</strain>
    </source>
</reference>
<feature type="repeat" description="TPR" evidence="5">
    <location>
        <begin position="167"/>
        <end position="200"/>
    </location>
</feature>
<dbReference type="Gene3D" id="1.25.40.10">
    <property type="entry name" value="Tetratricopeptide repeat domain"/>
    <property type="match status" value="1"/>
</dbReference>
<accession>A0A9X4G5J3</accession>
<protein>
    <submittedName>
        <fullName evidence="8">C-type cytochrome biogenesis protein CcmI</fullName>
    </submittedName>
</protein>
<dbReference type="InterPro" id="IPR051263">
    <property type="entry name" value="C-type_cytochrome_biogenesis"/>
</dbReference>
<evidence type="ECO:0000256" key="5">
    <source>
        <dbReference type="PROSITE-ProRule" id="PRU00339"/>
    </source>
</evidence>
<evidence type="ECO:0000259" key="7">
    <source>
        <dbReference type="Pfam" id="PF23914"/>
    </source>
</evidence>
<sequence length="304" mass="34744">MNFWIIVVAMTVVICLIAFYPLLTKQTKRQSLKRDNLNKAFYFDRLKEVEREANEGVIDDPEKTKLELQQSLLDDIPEQAEAVPTKQSHIGKIWFAVLLIAVGIIGTSAYVSVGSWQAGTMIDMTHKKLEYFYERIKEEDTNPLSEQELNQFAMALRVELQNKPNDAKGWFMLGQIGMAKDDGQLALESYEKASKLDPKNLQYKGSYAQILMFSQDQADKAKGKEVLKEILRQDHTNLDALSLLAFNSFEEEDYKMAAMTWGMMLKLIPEGEPRRATVEKSINMAMSMLKEQESKQPAKAEEKK</sequence>
<proteinExistence type="predicted"/>
<dbReference type="PROSITE" id="PS50005">
    <property type="entry name" value="TPR"/>
    <property type="match status" value="1"/>
</dbReference>
<dbReference type="GO" id="GO:0005886">
    <property type="term" value="C:plasma membrane"/>
    <property type="evidence" value="ECO:0007669"/>
    <property type="project" value="TreeGrafter"/>
</dbReference>
<name>A0A9X4G5J3_ACTEU</name>
<keyword evidence="3" id="KW-0201">Cytochrome c-type biogenesis</keyword>
<evidence type="ECO:0000256" key="4">
    <source>
        <dbReference type="ARBA" id="ARBA00022803"/>
    </source>
</evidence>
<evidence type="ECO:0000256" key="3">
    <source>
        <dbReference type="ARBA" id="ARBA00022748"/>
    </source>
</evidence>
<evidence type="ECO:0000313" key="9">
    <source>
        <dbReference type="Proteomes" id="UP001142444"/>
    </source>
</evidence>
<keyword evidence="6" id="KW-0472">Membrane</keyword>
<dbReference type="SUPFAM" id="SSF48452">
    <property type="entry name" value="TPR-like"/>
    <property type="match status" value="1"/>
</dbReference>
<dbReference type="RefSeq" id="WP_275218465.1">
    <property type="nucleotide sequence ID" value="NZ_JAPHVQ010000013.1"/>
</dbReference>
<keyword evidence="4 5" id="KW-0802">TPR repeat</keyword>
<dbReference type="GO" id="GO:0030313">
    <property type="term" value="C:cell envelope"/>
    <property type="evidence" value="ECO:0007669"/>
    <property type="project" value="UniProtKB-SubCell"/>
</dbReference>
<dbReference type="InterPro" id="IPR056413">
    <property type="entry name" value="TPR_CcmH_CycH"/>
</dbReference>
<feature type="transmembrane region" description="Helical" evidence="6">
    <location>
        <begin position="6"/>
        <end position="23"/>
    </location>
</feature>
<evidence type="ECO:0000256" key="1">
    <source>
        <dbReference type="ARBA" id="ARBA00004196"/>
    </source>
</evidence>
<reference evidence="8" key="2">
    <citation type="journal article" date="2023" name="Pathogens">
        <title>Pathological Features and Genomic Characterization of an Actinobacillus equuli subsp. equuli Bearing Unique Virulence-Associated Genes from an Adult Horse with Pleuropneumonia.</title>
        <authorList>
            <person name="Kamali M."/>
            <person name="Carossino M."/>
            <person name="Del Piero F."/>
            <person name="Peak L."/>
            <person name="Mitchell M.S."/>
            <person name="Willette J."/>
            <person name="Baker R."/>
            <person name="Li F."/>
            <person name="Kenez A."/>
            <person name="Balasuriya U.B.R."/>
            <person name="Go Y.Y."/>
        </authorList>
    </citation>
    <scope>NUCLEOTIDE SEQUENCE</scope>
    <source>
        <strain evidence="8">4524</strain>
    </source>
</reference>
<dbReference type="InterPro" id="IPR011990">
    <property type="entry name" value="TPR-like_helical_dom_sf"/>
</dbReference>
<organism evidence="8 9">
    <name type="scientific">Actinobacillus equuli subsp. equuli</name>
    <dbReference type="NCBI Taxonomy" id="202947"/>
    <lineage>
        <taxon>Bacteria</taxon>
        <taxon>Pseudomonadati</taxon>
        <taxon>Pseudomonadota</taxon>
        <taxon>Gammaproteobacteria</taxon>
        <taxon>Pasteurellales</taxon>
        <taxon>Pasteurellaceae</taxon>
        <taxon>Actinobacillus</taxon>
    </lineage>
</organism>
<dbReference type="PANTHER" id="PTHR47870:SF1">
    <property type="entry name" value="CYTOCHROME C-TYPE BIOGENESIS PROTEIN CCMH"/>
    <property type="match status" value="1"/>
</dbReference>
<dbReference type="InterPro" id="IPR019734">
    <property type="entry name" value="TPR_rpt"/>
</dbReference>
<dbReference type="Proteomes" id="UP001142444">
    <property type="component" value="Unassembled WGS sequence"/>
</dbReference>
<comment type="caution">
    <text evidence="8">The sequence shown here is derived from an EMBL/GenBank/DDBJ whole genome shotgun (WGS) entry which is preliminary data.</text>
</comment>
<feature type="transmembrane region" description="Helical" evidence="6">
    <location>
        <begin position="93"/>
        <end position="113"/>
    </location>
</feature>
<gene>
    <name evidence="8" type="primary">ccmI</name>
    <name evidence="8" type="ORF">OQ257_10875</name>
</gene>
<keyword evidence="2" id="KW-0677">Repeat</keyword>
<dbReference type="InterPro" id="IPR017560">
    <property type="entry name" value="Cyt_c_biogenesis_CcmI"/>
</dbReference>
<comment type="subcellular location">
    <subcellularLocation>
        <location evidence="1">Cell envelope</location>
    </subcellularLocation>
</comment>
<keyword evidence="6" id="KW-1133">Transmembrane helix</keyword>
<keyword evidence="6" id="KW-0812">Transmembrane</keyword>
<dbReference type="GO" id="GO:0017004">
    <property type="term" value="P:cytochrome complex assembly"/>
    <property type="evidence" value="ECO:0007669"/>
    <property type="project" value="UniProtKB-KW"/>
</dbReference>
<evidence type="ECO:0000256" key="2">
    <source>
        <dbReference type="ARBA" id="ARBA00022737"/>
    </source>
</evidence>
<dbReference type="EMBL" id="JAPHVQ010000013">
    <property type="protein sequence ID" value="MDE8035661.1"/>
    <property type="molecule type" value="Genomic_DNA"/>
</dbReference>
<evidence type="ECO:0000256" key="6">
    <source>
        <dbReference type="SAM" id="Phobius"/>
    </source>
</evidence>
<dbReference type="AlphaFoldDB" id="A0A9X4G5J3"/>
<dbReference type="NCBIfam" id="TIGR03142">
    <property type="entry name" value="cytochro_ccmI"/>
    <property type="match status" value="1"/>
</dbReference>
<keyword evidence="9" id="KW-1185">Reference proteome</keyword>
<dbReference type="PANTHER" id="PTHR47870">
    <property type="entry name" value="CYTOCHROME C-TYPE BIOGENESIS PROTEIN CCMH"/>
    <property type="match status" value="1"/>
</dbReference>
<dbReference type="Pfam" id="PF23914">
    <property type="entry name" value="TPR_CcmH_CycH"/>
    <property type="match status" value="1"/>
</dbReference>
<evidence type="ECO:0000313" key="8">
    <source>
        <dbReference type="EMBL" id="MDE8035661.1"/>
    </source>
</evidence>
<feature type="domain" description="Cytochrome c-type biogenesis protein H TPR" evidence="7">
    <location>
        <begin position="123"/>
        <end position="275"/>
    </location>
</feature>